<feature type="region of interest" description="Disordered" evidence="3">
    <location>
        <begin position="1"/>
        <end position="122"/>
    </location>
</feature>
<organism evidence="4 5">
    <name type="scientific">Rhizophlyctis rosea</name>
    <dbReference type="NCBI Taxonomy" id="64517"/>
    <lineage>
        <taxon>Eukaryota</taxon>
        <taxon>Fungi</taxon>
        <taxon>Fungi incertae sedis</taxon>
        <taxon>Chytridiomycota</taxon>
        <taxon>Chytridiomycota incertae sedis</taxon>
        <taxon>Chytridiomycetes</taxon>
        <taxon>Rhizophlyctidales</taxon>
        <taxon>Rhizophlyctidaceae</taxon>
        <taxon>Rhizophlyctis</taxon>
    </lineage>
</organism>
<dbReference type="PANTHER" id="PTHR14270">
    <property type="entry name" value="NONSENSE-MEDIATED MRNA DECAY FACTOR SMG9"/>
    <property type="match status" value="1"/>
</dbReference>
<evidence type="ECO:0000256" key="2">
    <source>
        <dbReference type="ARBA" id="ARBA00023161"/>
    </source>
</evidence>
<evidence type="ECO:0000313" key="5">
    <source>
        <dbReference type="Proteomes" id="UP001212841"/>
    </source>
</evidence>
<dbReference type="AlphaFoldDB" id="A0AAD5S4P0"/>
<evidence type="ECO:0000313" key="4">
    <source>
        <dbReference type="EMBL" id="KAJ3038744.1"/>
    </source>
</evidence>
<feature type="compositionally biased region" description="Low complexity" evidence="3">
    <location>
        <begin position="135"/>
        <end position="153"/>
    </location>
</feature>
<feature type="non-terminal residue" evidence="4">
    <location>
        <position position="695"/>
    </location>
</feature>
<feature type="region of interest" description="Disordered" evidence="3">
    <location>
        <begin position="218"/>
        <end position="270"/>
    </location>
</feature>
<dbReference type="InterPro" id="IPR027417">
    <property type="entry name" value="P-loop_NTPase"/>
</dbReference>
<sequence length="695" mass="74083">MIHQPSNLDFPPLGTIPAKQLLSSPSAANSHSPTLHNEDSRSVLPPPSLSPPSSASSHNRRSRKRDRGATTGDNSGPGNGGRAGEPTTQRERGRRNQDGGGGQGGRARQSRGQGHNHDQQHERTTIATAASLSPFASSSTNGANTTGVGGVNFNPPIILERRQLLLRPGSPKVPDSAGTAFPNSAVTTPGAPTETSNIDRSSASELGGIGAKVGAAEISSSGRAGTPEANSAVKGIDRPATPTRHSSQDNGRFRGIHARTGSHGRSDSEQIKINLRVDEATCKNQHPNPQNTPANPPLHASQTRSSVDIVPALHTVKGSILTSVFHTSPPPQPGPVLHKFVDSSLRPIPQSPILQHLSPRPGCCVVGVLGRTGAGKRTLINSLLPDTIPSVTTANGDAWKRDLPNFENANPITTPFTTTNESAKTVSTIHSVHPTSGIDLYIHPTTRTIYLNTRSITTDQTDTRSTNLTSFLLSVCHVLILVSDDPVDPDLWDFIKFVSESETSNNLNQNNNETERPPSAFPTIYHVTTDTPPEATTPFAWHNASRSFLDCFEGSKLAAYVRTSLERVPWPYWVGGKWGGDGERCVDGVEDEGVYFVGGESGYETVSVKREGNGGGGGGAGNVILLPSRVGTESGKITTPYRYSVMLREFRKMVLEAGISAQAKNPLLLNVSEKEWYRNAVQVLESISQQGGGER</sequence>
<reference evidence="4" key="1">
    <citation type="submission" date="2020-05" db="EMBL/GenBank/DDBJ databases">
        <title>Phylogenomic resolution of chytrid fungi.</title>
        <authorList>
            <person name="Stajich J.E."/>
            <person name="Amses K."/>
            <person name="Simmons R."/>
            <person name="Seto K."/>
            <person name="Myers J."/>
            <person name="Bonds A."/>
            <person name="Quandt C.A."/>
            <person name="Barry K."/>
            <person name="Liu P."/>
            <person name="Grigoriev I."/>
            <person name="Longcore J.E."/>
            <person name="James T.Y."/>
        </authorList>
    </citation>
    <scope>NUCLEOTIDE SEQUENCE</scope>
    <source>
        <strain evidence="4">JEL0318</strain>
    </source>
</reference>
<keyword evidence="2" id="KW-0866">Nonsense-mediated mRNA decay</keyword>
<dbReference type="InterPro" id="IPR039177">
    <property type="entry name" value="SMG9"/>
</dbReference>
<dbReference type="PANTHER" id="PTHR14270:SF0">
    <property type="entry name" value="NONSENSE-MEDIATED MRNA DECAY FACTOR SMG9"/>
    <property type="match status" value="1"/>
</dbReference>
<gene>
    <name evidence="4" type="ORF">HK097_003080</name>
</gene>
<accession>A0AAD5S4P0</accession>
<dbReference type="Gene3D" id="3.40.50.300">
    <property type="entry name" value="P-loop containing nucleotide triphosphate hydrolases"/>
    <property type="match status" value="1"/>
</dbReference>
<feature type="compositionally biased region" description="Polar residues" evidence="3">
    <location>
        <begin position="282"/>
        <end position="293"/>
    </location>
</feature>
<dbReference type="EMBL" id="JADGJD010001700">
    <property type="protein sequence ID" value="KAJ3038744.1"/>
    <property type="molecule type" value="Genomic_DNA"/>
</dbReference>
<protein>
    <submittedName>
        <fullName evidence="4">Uncharacterized protein</fullName>
    </submittedName>
</protein>
<feature type="compositionally biased region" description="Polar residues" evidence="3">
    <location>
        <begin position="193"/>
        <end position="204"/>
    </location>
</feature>
<evidence type="ECO:0000256" key="1">
    <source>
        <dbReference type="ARBA" id="ARBA00007712"/>
    </source>
</evidence>
<keyword evidence="5" id="KW-1185">Reference proteome</keyword>
<dbReference type="GO" id="GO:0000184">
    <property type="term" value="P:nuclear-transcribed mRNA catabolic process, nonsense-mediated decay"/>
    <property type="evidence" value="ECO:0007669"/>
    <property type="project" value="UniProtKB-KW"/>
</dbReference>
<name>A0AAD5S4P0_9FUNG</name>
<feature type="compositionally biased region" description="Polar residues" evidence="3">
    <location>
        <begin position="21"/>
        <end position="35"/>
    </location>
</feature>
<dbReference type="Proteomes" id="UP001212841">
    <property type="component" value="Unassembled WGS sequence"/>
</dbReference>
<evidence type="ECO:0000256" key="3">
    <source>
        <dbReference type="SAM" id="MobiDB-lite"/>
    </source>
</evidence>
<feature type="region of interest" description="Disordered" evidence="3">
    <location>
        <begin position="282"/>
        <end position="303"/>
    </location>
</feature>
<feature type="compositionally biased region" description="Basic and acidic residues" evidence="3">
    <location>
        <begin position="88"/>
        <end position="97"/>
    </location>
</feature>
<feature type="region of interest" description="Disordered" evidence="3">
    <location>
        <begin position="170"/>
        <end position="204"/>
    </location>
</feature>
<feature type="region of interest" description="Disordered" evidence="3">
    <location>
        <begin position="134"/>
        <end position="153"/>
    </location>
</feature>
<comment type="similarity">
    <text evidence="1">Belongs to the SMG9 family.</text>
</comment>
<proteinExistence type="inferred from homology"/>
<dbReference type="SUPFAM" id="SSF52540">
    <property type="entry name" value="P-loop containing nucleoside triphosphate hydrolases"/>
    <property type="match status" value="1"/>
</dbReference>
<comment type="caution">
    <text evidence="4">The sequence shown here is derived from an EMBL/GenBank/DDBJ whole genome shotgun (WGS) entry which is preliminary data.</text>
</comment>